<sequence>MQQFKCFNELHQEIQQRPRISHATAKQLPQTVYLPFHLPTRYMLHRQHERIHDVDIVPGYPTDDQSSFPVSNETAVKFRLTPEAPKKHCRRMTKEALYIRAWME</sequence>
<keyword evidence="2" id="KW-1185">Reference proteome</keyword>
<protein>
    <submittedName>
        <fullName evidence="1">Uncharacterized protein</fullName>
    </submittedName>
</protein>
<evidence type="ECO:0000313" key="1">
    <source>
        <dbReference type="EMBL" id="KAK7495034.1"/>
    </source>
</evidence>
<dbReference type="EMBL" id="JACVVK020000078">
    <property type="protein sequence ID" value="KAK7495034.1"/>
    <property type="molecule type" value="Genomic_DNA"/>
</dbReference>
<dbReference type="AlphaFoldDB" id="A0ABD0L6Q3"/>
<gene>
    <name evidence="1" type="ORF">BaRGS_00013674</name>
</gene>
<comment type="caution">
    <text evidence="1">The sequence shown here is derived from an EMBL/GenBank/DDBJ whole genome shotgun (WGS) entry which is preliminary data.</text>
</comment>
<organism evidence="1 2">
    <name type="scientific">Batillaria attramentaria</name>
    <dbReference type="NCBI Taxonomy" id="370345"/>
    <lineage>
        <taxon>Eukaryota</taxon>
        <taxon>Metazoa</taxon>
        <taxon>Spiralia</taxon>
        <taxon>Lophotrochozoa</taxon>
        <taxon>Mollusca</taxon>
        <taxon>Gastropoda</taxon>
        <taxon>Caenogastropoda</taxon>
        <taxon>Sorbeoconcha</taxon>
        <taxon>Cerithioidea</taxon>
        <taxon>Batillariidae</taxon>
        <taxon>Batillaria</taxon>
    </lineage>
</organism>
<reference evidence="1 2" key="1">
    <citation type="journal article" date="2023" name="Sci. Data">
        <title>Genome assembly of the Korean intertidal mud-creeper Batillaria attramentaria.</title>
        <authorList>
            <person name="Patra A.K."/>
            <person name="Ho P.T."/>
            <person name="Jun S."/>
            <person name="Lee S.J."/>
            <person name="Kim Y."/>
            <person name="Won Y.J."/>
        </authorList>
    </citation>
    <scope>NUCLEOTIDE SEQUENCE [LARGE SCALE GENOMIC DNA]</scope>
    <source>
        <strain evidence="1">Wonlab-2016</strain>
    </source>
</reference>
<proteinExistence type="predicted"/>
<accession>A0ABD0L6Q3</accession>
<dbReference type="Proteomes" id="UP001519460">
    <property type="component" value="Unassembled WGS sequence"/>
</dbReference>
<name>A0ABD0L6Q3_9CAEN</name>
<evidence type="ECO:0000313" key="2">
    <source>
        <dbReference type="Proteomes" id="UP001519460"/>
    </source>
</evidence>